<evidence type="ECO:0000313" key="2">
    <source>
        <dbReference type="Proteomes" id="UP001054945"/>
    </source>
</evidence>
<protein>
    <recommendedName>
        <fullName evidence="3">LAGLIDADG homing endonuclease</fullName>
    </recommendedName>
</protein>
<organism evidence="1 2">
    <name type="scientific">Caerostris extrusa</name>
    <name type="common">Bark spider</name>
    <name type="synonym">Caerostris bankana</name>
    <dbReference type="NCBI Taxonomy" id="172846"/>
    <lineage>
        <taxon>Eukaryota</taxon>
        <taxon>Metazoa</taxon>
        <taxon>Ecdysozoa</taxon>
        <taxon>Arthropoda</taxon>
        <taxon>Chelicerata</taxon>
        <taxon>Arachnida</taxon>
        <taxon>Araneae</taxon>
        <taxon>Araneomorphae</taxon>
        <taxon>Entelegynae</taxon>
        <taxon>Araneoidea</taxon>
        <taxon>Araneidae</taxon>
        <taxon>Caerostris</taxon>
    </lineage>
</organism>
<proteinExistence type="predicted"/>
<accession>A0AAV4REC4</accession>
<sequence length="103" mass="11780">MVNEILVFYLEHYDLLTETQRTERSCYGVYLKNNWIHIYTDGSKRLGNVGGDVYSELFAFYASLGPFRANFVRELDATEQISGGTVQLKNFGLNVSHPGYRCT</sequence>
<dbReference type="Proteomes" id="UP001054945">
    <property type="component" value="Unassembled WGS sequence"/>
</dbReference>
<evidence type="ECO:0000313" key="1">
    <source>
        <dbReference type="EMBL" id="GIY18545.1"/>
    </source>
</evidence>
<gene>
    <name evidence="1" type="ORF">CEXT_194011</name>
</gene>
<keyword evidence="2" id="KW-1185">Reference proteome</keyword>
<evidence type="ECO:0008006" key="3">
    <source>
        <dbReference type="Google" id="ProtNLM"/>
    </source>
</evidence>
<dbReference type="EMBL" id="BPLR01007640">
    <property type="protein sequence ID" value="GIY18545.1"/>
    <property type="molecule type" value="Genomic_DNA"/>
</dbReference>
<dbReference type="AlphaFoldDB" id="A0AAV4REC4"/>
<name>A0AAV4REC4_CAEEX</name>
<reference evidence="1 2" key="1">
    <citation type="submission" date="2021-06" db="EMBL/GenBank/DDBJ databases">
        <title>Caerostris extrusa draft genome.</title>
        <authorList>
            <person name="Kono N."/>
            <person name="Arakawa K."/>
        </authorList>
    </citation>
    <scope>NUCLEOTIDE SEQUENCE [LARGE SCALE GENOMIC DNA]</scope>
</reference>
<comment type="caution">
    <text evidence="1">The sequence shown here is derived from an EMBL/GenBank/DDBJ whole genome shotgun (WGS) entry which is preliminary data.</text>
</comment>